<sequence>LSNDHKIDDNDHKIDDKDHQNVNPVVIPKILNSEELVKKVEEQLRKKEYLMSPPPPPRYINQHENQISELIPIQRSKSNASNVSSLFSTLPERRSIRSDDLNDKMLESSTSVEPFPTHLTSQRKDRLTYSTTVFVQPPTILMSPDEVIDDFENSQMEKQVESTEKRSADNSNSGTPLSPLSPSIYKFGSGLLSLFNKGFHRDANSSASGASSPTNYPLSPRSPLSPNSPLSPVSPRQLSVSQDPFKNSGETLHPASQSSRPGFSRHSSTNDPSPQLSRPGFSKRSTDPIPKKAPL</sequence>
<protein>
    <submittedName>
        <fullName evidence="1">3950_t:CDS:1</fullName>
    </submittedName>
</protein>
<accession>A0ACA9SD53</accession>
<feature type="non-terminal residue" evidence="1">
    <location>
        <position position="295"/>
    </location>
</feature>
<name>A0ACA9SD53_9GLOM</name>
<gene>
    <name evidence="1" type="ORF">RPERSI_LOCUS29309</name>
</gene>
<evidence type="ECO:0000313" key="2">
    <source>
        <dbReference type="Proteomes" id="UP000789920"/>
    </source>
</evidence>
<dbReference type="Proteomes" id="UP000789920">
    <property type="component" value="Unassembled WGS sequence"/>
</dbReference>
<organism evidence="1 2">
    <name type="scientific">Racocetra persica</name>
    <dbReference type="NCBI Taxonomy" id="160502"/>
    <lineage>
        <taxon>Eukaryota</taxon>
        <taxon>Fungi</taxon>
        <taxon>Fungi incertae sedis</taxon>
        <taxon>Mucoromycota</taxon>
        <taxon>Glomeromycotina</taxon>
        <taxon>Glomeromycetes</taxon>
        <taxon>Diversisporales</taxon>
        <taxon>Gigasporaceae</taxon>
        <taxon>Racocetra</taxon>
    </lineage>
</organism>
<comment type="caution">
    <text evidence="1">The sequence shown here is derived from an EMBL/GenBank/DDBJ whole genome shotgun (WGS) entry which is preliminary data.</text>
</comment>
<proteinExistence type="predicted"/>
<evidence type="ECO:0000313" key="1">
    <source>
        <dbReference type="EMBL" id="CAG8834798.1"/>
    </source>
</evidence>
<dbReference type="EMBL" id="CAJVQC010110167">
    <property type="protein sequence ID" value="CAG8834798.1"/>
    <property type="molecule type" value="Genomic_DNA"/>
</dbReference>
<reference evidence="1" key="1">
    <citation type="submission" date="2021-06" db="EMBL/GenBank/DDBJ databases">
        <authorList>
            <person name="Kallberg Y."/>
            <person name="Tangrot J."/>
            <person name="Rosling A."/>
        </authorList>
    </citation>
    <scope>NUCLEOTIDE SEQUENCE</scope>
    <source>
        <strain evidence="1">MA461A</strain>
    </source>
</reference>
<feature type="non-terminal residue" evidence="1">
    <location>
        <position position="1"/>
    </location>
</feature>
<keyword evidence="2" id="KW-1185">Reference proteome</keyword>